<accession>A0A5Q5BPD7</accession>
<feature type="signal peptide" evidence="2">
    <location>
        <begin position="1"/>
        <end position="30"/>
    </location>
</feature>
<evidence type="ECO:0008006" key="4">
    <source>
        <dbReference type="Google" id="ProtNLM"/>
    </source>
</evidence>
<gene>
    <name evidence="3" type="ordered locus">Mmcs_4205</name>
</gene>
<evidence type="ECO:0000256" key="1">
    <source>
        <dbReference type="SAM" id="MobiDB-lite"/>
    </source>
</evidence>
<evidence type="ECO:0000313" key="3">
    <source>
        <dbReference type="EMBL" id="ABG10310.1"/>
    </source>
</evidence>
<evidence type="ECO:0000256" key="2">
    <source>
        <dbReference type="SAM" id="SignalP"/>
    </source>
</evidence>
<feature type="compositionally biased region" description="Polar residues" evidence="1">
    <location>
        <begin position="91"/>
        <end position="104"/>
    </location>
</feature>
<feature type="region of interest" description="Disordered" evidence="1">
    <location>
        <begin position="66"/>
        <end position="104"/>
    </location>
</feature>
<dbReference type="EMBL" id="CP000384">
    <property type="protein sequence ID" value="ABG10310.1"/>
    <property type="molecule type" value="Genomic_DNA"/>
</dbReference>
<reference evidence="3" key="1">
    <citation type="submission" date="2006-06" db="EMBL/GenBank/DDBJ databases">
        <title>Complete sequence of chromosome of Mycobacterium sp. MCS.</title>
        <authorList>
            <consortium name="US DOE Joint Genome Institute"/>
            <person name="Copeland A."/>
            <person name="Lucas S."/>
            <person name="Lapidus A."/>
            <person name="Barry K."/>
            <person name="Detter J.C."/>
            <person name="Glavina del Rio T."/>
            <person name="Hammon N."/>
            <person name="Israni S."/>
            <person name="Dalin E."/>
            <person name="Tice H."/>
            <person name="Pitluck S."/>
            <person name="Martinez M."/>
            <person name="Schmutz J."/>
            <person name="Larimer F."/>
            <person name="Land M."/>
            <person name="Hauser L."/>
            <person name="Kyrpides N."/>
            <person name="Kim E."/>
            <person name="Miller C.D."/>
            <person name="Hughes J.E."/>
            <person name="Anderson A.J."/>
            <person name="Sims R.C."/>
            <person name="Richardson P."/>
        </authorList>
    </citation>
    <scope>NUCLEOTIDE SEQUENCE [LARGE SCALE GENOMIC DNA]</scope>
    <source>
        <strain evidence="3">MCS</strain>
    </source>
</reference>
<protein>
    <recommendedName>
        <fullName evidence="4">Secreted protein</fullName>
    </recommendedName>
</protein>
<dbReference type="AlphaFoldDB" id="A0A5Q5BPD7"/>
<sequence precursor="true">MMSKKMTITTLLGGAAVGATLLIGAPIASADPDGPSWGSEVKGCVKNSSCYGGGTRGEYVRAQARDNETPGYGNEIHRLANPGASDPSGAVTGTNPSGDRPSGN</sequence>
<name>A0A5Q5BPD7_MYCSS</name>
<proteinExistence type="predicted"/>
<feature type="chain" id="PRO_5024382615" description="Secreted protein" evidence="2">
    <location>
        <begin position="31"/>
        <end position="104"/>
    </location>
</feature>
<dbReference type="KEGG" id="mmc:Mmcs_4205"/>
<organism evidence="3">
    <name type="scientific">Mycobacterium sp. (strain MCS)</name>
    <dbReference type="NCBI Taxonomy" id="164756"/>
    <lineage>
        <taxon>Bacteria</taxon>
        <taxon>Bacillati</taxon>
        <taxon>Actinomycetota</taxon>
        <taxon>Actinomycetes</taxon>
        <taxon>Mycobacteriales</taxon>
        <taxon>Mycobacteriaceae</taxon>
        <taxon>Mycobacterium</taxon>
    </lineage>
</organism>
<keyword evidence="2" id="KW-0732">Signal</keyword>